<dbReference type="FunFam" id="1.10.1410.10:FF:000001">
    <property type="entry name" value="Putative poly(A) polymerase gamma"/>
    <property type="match status" value="1"/>
</dbReference>
<feature type="domain" description="Poly(A) polymerase central" evidence="16">
    <location>
        <begin position="224"/>
        <end position="364"/>
    </location>
</feature>
<proteinExistence type="inferred from homology"/>
<dbReference type="Pfam" id="PF04928">
    <property type="entry name" value="PAP_central"/>
    <property type="match status" value="1"/>
</dbReference>
<dbReference type="InterPro" id="IPR043519">
    <property type="entry name" value="NT_sf"/>
</dbReference>
<keyword evidence="8 12" id="KW-0067">ATP-binding</keyword>
<dbReference type="InterPro" id="IPR014492">
    <property type="entry name" value="PolyA_polymerase"/>
</dbReference>
<evidence type="ECO:0000256" key="14">
    <source>
        <dbReference type="PIRSR" id="PIRSR018425-2"/>
    </source>
</evidence>
<evidence type="ECO:0000256" key="3">
    <source>
        <dbReference type="ARBA" id="ARBA00010912"/>
    </source>
</evidence>
<dbReference type="GO" id="GO:0005634">
    <property type="term" value="C:nucleus"/>
    <property type="evidence" value="ECO:0007669"/>
    <property type="project" value="UniProtKB-SubCell"/>
</dbReference>
<dbReference type="SUPFAM" id="SSF81301">
    <property type="entry name" value="Nucleotidyltransferase"/>
    <property type="match status" value="1"/>
</dbReference>
<dbReference type="InterPro" id="IPR048840">
    <property type="entry name" value="PolA_pol_NTPase"/>
</dbReference>
<feature type="binding site" evidence="14">
    <location>
        <position position="118"/>
    </location>
    <ligand>
        <name>Mg(2+)</name>
        <dbReference type="ChEBI" id="CHEBI:18420"/>
        <label>2</label>
        <note>catalytic</note>
    </ligand>
</feature>
<dbReference type="GO" id="GO:0006397">
    <property type="term" value="P:mRNA processing"/>
    <property type="evidence" value="ECO:0007669"/>
    <property type="project" value="UniProtKB-KW"/>
</dbReference>
<dbReference type="PIRSF" id="PIRSF018425">
    <property type="entry name" value="PolyA_polymerase"/>
    <property type="match status" value="1"/>
</dbReference>
<accession>A0A3B5AZW9</accession>
<dbReference type="PANTHER" id="PTHR10682">
    <property type="entry name" value="POLY A POLYMERASE"/>
    <property type="match status" value="1"/>
</dbReference>
<feature type="binding site" evidence="13">
    <location>
        <position position="172"/>
    </location>
    <ligand>
        <name>ATP</name>
        <dbReference type="ChEBI" id="CHEBI:30616"/>
    </ligand>
</feature>
<evidence type="ECO:0000256" key="12">
    <source>
        <dbReference type="PIRNR" id="PIRNR018425"/>
    </source>
</evidence>
<dbReference type="InterPro" id="IPR007012">
    <property type="entry name" value="PolA_pol_cen_dom"/>
</dbReference>
<organism evidence="18">
    <name type="scientific">Stegastes partitus</name>
    <name type="common">bicolor damselfish</name>
    <dbReference type="NCBI Taxonomy" id="144197"/>
    <lineage>
        <taxon>Eukaryota</taxon>
        <taxon>Metazoa</taxon>
        <taxon>Chordata</taxon>
        <taxon>Craniata</taxon>
        <taxon>Vertebrata</taxon>
        <taxon>Euteleostomi</taxon>
        <taxon>Actinopterygii</taxon>
        <taxon>Neopterygii</taxon>
        <taxon>Teleostei</taxon>
        <taxon>Neoteleostei</taxon>
        <taxon>Acanthomorphata</taxon>
        <taxon>Ovalentaria</taxon>
        <taxon>Pomacentridae</taxon>
        <taxon>Stegastes</taxon>
    </lineage>
</organism>
<keyword evidence="5 12" id="KW-0808">Transferase</keyword>
<feature type="domain" description="Poly(A) polymerase nucleotidyltransferase" evidence="17">
    <location>
        <begin position="28"/>
        <end position="219"/>
    </location>
</feature>
<evidence type="ECO:0000256" key="15">
    <source>
        <dbReference type="SAM" id="MobiDB-lite"/>
    </source>
</evidence>
<feature type="binding site" evidence="14">
    <location>
        <position position="120"/>
    </location>
    <ligand>
        <name>Mg(2+)</name>
        <dbReference type="ChEBI" id="CHEBI:18420"/>
        <label>1</label>
        <note>catalytic</note>
    </ligand>
</feature>
<feature type="binding site" evidence="13">
    <location>
        <begin position="251"/>
        <end position="252"/>
    </location>
    <ligand>
        <name>ATP</name>
        <dbReference type="ChEBI" id="CHEBI:30616"/>
    </ligand>
</feature>
<feature type="binding site" evidence="13">
    <location>
        <begin position="118"/>
        <end position="120"/>
    </location>
    <ligand>
        <name>ATP</name>
        <dbReference type="ChEBI" id="CHEBI:30616"/>
    </ligand>
</feature>
<keyword evidence="7 12" id="KW-0547">Nucleotide-binding</keyword>
<dbReference type="STRING" id="144197.ENSSPAP00000023354"/>
<protein>
    <recommendedName>
        <fullName evidence="12">Poly(A) polymerase</fullName>
        <ecNumber evidence="12">2.7.7.19</ecNumber>
    </recommendedName>
</protein>
<dbReference type="FunFam" id="3.30.460.10:FF:000002">
    <property type="entry name" value="Poly(A) polymerase alpha, putative"/>
    <property type="match status" value="1"/>
</dbReference>
<feature type="binding site" evidence="13">
    <location>
        <begin position="105"/>
        <end position="107"/>
    </location>
    <ligand>
        <name>ATP</name>
        <dbReference type="ChEBI" id="CHEBI:30616"/>
    </ligand>
</feature>
<comment type="subcellular location">
    <subcellularLocation>
        <location evidence="2 12">Nucleus</location>
    </subcellularLocation>
</comment>
<evidence type="ECO:0000256" key="8">
    <source>
        <dbReference type="ARBA" id="ARBA00022840"/>
    </source>
</evidence>
<dbReference type="Ensembl" id="ENSSPAT00000023732.1">
    <property type="protein sequence ID" value="ENSSPAP00000023354.1"/>
    <property type="gene ID" value="ENSSPAG00000017533.1"/>
</dbReference>
<dbReference type="GO" id="GO:0046872">
    <property type="term" value="F:metal ion binding"/>
    <property type="evidence" value="ECO:0007669"/>
    <property type="project" value="UniProtKB-KW"/>
</dbReference>
<comment type="similarity">
    <text evidence="3 12">Belongs to the poly(A) polymerase family.</text>
</comment>
<name>A0A3B5AZW9_9TELE</name>
<feature type="binding site" evidence="14">
    <location>
        <position position="120"/>
    </location>
    <ligand>
        <name>Mg(2+)</name>
        <dbReference type="ChEBI" id="CHEBI:18420"/>
        <label>2</label>
        <note>catalytic</note>
    </ligand>
</feature>
<evidence type="ECO:0000256" key="5">
    <source>
        <dbReference type="ARBA" id="ARBA00022679"/>
    </source>
</evidence>
<dbReference type="CDD" id="cd05402">
    <property type="entry name" value="NT_PAP_TUTase"/>
    <property type="match status" value="1"/>
</dbReference>
<reference evidence="18" key="1">
    <citation type="submission" date="2023-09" db="UniProtKB">
        <authorList>
            <consortium name="Ensembl"/>
        </authorList>
    </citation>
    <scope>IDENTIFICATION</scope>
</reference>
<evidence type="ECO:0000313" key="18">
    <source>
        <dbReference type="Ensembl" id="ENSSPAP00000023354.1"/>
    </source>
</evidence>
<evidence type="ECO:0000256" key="1">
    <source>
        <dbReference type="ARBA" id="ARBA00001936"/>
    </source>
</evidence>
<dbReference type="GO" id="GO:1990817">
    <property type="term" value="F:poly(A) RNA polymerase activity"/>
    <property type="evidence" value="ECO:0007669"/>
    <property type="project" value="UniProtKB-UniRule"/>
</dbReference>
<dbReference type="PANTHER" id="PTHR10682:SF10">
    <property type="entry name" value="POLYNUCLEOTIDE ADENYLYLTRANSFERASE"/>
    <property type="match status" value="1"/>
</dbReference>
<dbReference type="AlphaFoldDB" id="A0A3B5AZW9"/>
<comment type="cofactor">
    <cofactor evidence="14">
        <name>Mg(2+)</name>
        <dbReference type="ChEBI" id="CHEBI:18420"/>
    </cofactor>
    <text evidence="14">Binds 2 magnesium ions. Also active with manganese.</text>
</comment>
<feature type="binding site" evidence="14">
    <location>
        <position position="118"/>
    </location>
    <ligand>
        <name>Mg(2+)</name>
        <dbReference type="ChEBI" id="CHEBI:18420"/>
        <label>1</label>
        <note>catalytic</note>
    </ligand>
</feature>
<evidence type="ECO:0000256" key="11">
    <source>
        <dbReference type="ARBA" id="ARBA00048830"/>
    </source>
</evidence>
<feature type="binding site" evidence="14">
    <location>
        <position position="172"/>
    </location>
    <ligand>
        <name>Mg(2+)</name>
        <dbReference type="ChEBI" id="CHEBI:18420"/>
        <label>2</label>
        <note>catalytic</note>
    </ligand>
</feature>
<comment type="cofactor">
    <cofactor evidence="1">
        <name>Mn(2+)</name>
        <dbReference type="ChEBI" id="CHEBI:29035"/>
    </cofactor>
</comment>
<keyword evidence="6 14" id="KW-0479">Metal-binding</keyword>
<dbReference type="SUPFAM" id="SSF81631">
    <property type="entry name" value="PAP/OAS1 substrate-binding domain"/>
    <property type="match status" value="1"/>
</dbReference>
<feature type="binding site" evidence="13">
    <location>
        <position position="233"/>
    </location>
    <ligand>
        <name>ATP</name>
        <dbReference type="ChEBI" id="CHEBI:30616"/>
    </ligand>
</feature>
<evidence type="ECO:0000259" key="16">
    <source>
        <dbReference type="Pfam" id="PF04928"/>
    </source>
</evidence>
<comment type="catalytic activity">
    <reaction evidence="11 12">
        <text>RNA(n) + ATP = RNA(n)-3'-adenine ribonucleotide + diphosphate</text>
        <dbReference type="Rhea" id="RHEA:11332"/>
        <dbReference type="Rhea" id="RHEA-COMP:14527"/>
        <dbReference type="Rhea" id="RHEA-COMP:17347"/>
        <dbReference type="ChEBI" id="CHEBI:30616"/>
        <dbReference type="ChEBI" id="CHEBI:33019"/>
        <dbReference type="ChEBI" id="CHEBI:140395"/>
        <dbReference type="ChEBI" id="CHEBI:173115"/>
        <dbReference type="EC" id="2.7.7.19"/>
    </reaction>
</comment>
<evidence type="ECO:0000259" key="17">
    <source>
        <dbReference type="Pfam" id="PF20750"/>
    </source>
</evidence>
<dbReference type="GO" id="GO:0005524">
    <property type="term" value="F:ATP binding"/>
    <property type="evidence" value="ECO:0007669"/>
    <property type="project" value="UniProtKB-UniRule"/>
</dbReference>
<dbReference type="GeneTree" id="ENSGT00940000154598"/>
<feature type="binding site" evidence="13">
    <location>
        <position position="242"/>
    </location>
    <ligand>
        <name>ATP</name>
        <dbReference type="ChEBI" id="CHEBI:30616"/>
    </ligand>
</feature>
<dbReference type="Gene3D" id="3.30.460.10">
    <property type="entry name" value="Beta Polymerase, domain 2"/>
    <property type="match status" value="1"/>
</dbReference>
<sequence length="387" mass="44398">CPFLLSSQKKNVASTSSAPVQPPPKWFGPSDPISQDFPEDNDLILTKKLTETLQSYDIYESKEELQRRILKRLELLYKEWLQEMCDEMNVPEVVKDKVGGKILPFGSYHLGVHGKGADIDALCVGPGFLDRKEFFTSFFEKLKAQGEVKDIRAIEETYVPVIKLTYGGIEIDLVFGRLAQRSVPEKLNLLDDKYVQGIDKYCMRSLNGYRVTEEILQHVPNVHNFRIALRAIKLWAKKRNIYSNSLGFLGGVSWAILMARICQSYPNATSATLVIKFFKVYSMWIWPIPIHLELKMLCSLLHFQLNPSDRGHQMPIITPAYPQQNTSVNTSRFTVAVMMEEINRGHAIAQEIEQNKANWSKLFQTQDFFEKYQCFSLPTHLIQPDNA</sequence>
<evidence type="ECO:0000256" key="6">
    <source>
        <dbReference type="ARBA" id="ARBA00022723"/>
    </source>
</evidence>
<feature type="region of interest" description="Disordered" evidence="15">
    <location>
        <begin position="1"/>
        <end position="32"/>
    </location>
</feature>
<keyword evidence="10 12" id="KW-0539">Nucleus</keyword>
<evidence type="ECO:0000256" key="10">
    <source>
        <dbReference type="ARBA" id="ARBA00023242"/>
    </source>
</evidence>
<comment type="function">
    <text evidence="12">Polymerase that creates the 3'-poly(A) tail of mRNA's.</text>
</comment>
<evidence type="ECO:0000256" key="7">
    <source>
        <dbReference type="ARBA" id="ARBA00022741"/>
    </source>
</evidence>
<dbReference type="Gene3D" id="1.10.1410.10">
    <property type="match status" value="1"/>
</dbReference>
<evidence type="ECO:0000256" key="9">
    <source>
        <dbReference type="ARBA" id="ARBA00022842"/>
    </source>
</evidence>
<dbReference type="EC" id="2.7.7.19" evidence="12"/>
<dbReference type="GO" id="GO:0003723">
    <property type="term" value="F:RNA binding"/>
    <property type="evidence" value="ECO:0007669"/>
    <property type="project" value="UniProtKB-UniRule"/>
</dbReference>
<feature type="compositionally biased region" description="Polar residues" evidence="15">
    <location>
        <begin position="1"/>
        <end position="19"/>
    </location>
</feature>
<evidence type="ECO:0000256" key="4">
    <source>
        <dbReference type="ARBA" id="ARBA00022664"/>
    </source>
</evidence>
<keyword evidence="4 12" id="KW-0507">mRNA processing</keyword>
<evidence type="ECO:0000256" key="13">
    <source>
        <dbReference type="PIRSR" id="PIRSR018425-1"/>
    </source>
</evidence>
<evidence type="ECO:0000256" key="2">
    <source>
        <dbReference type="ARBA" id="ARBA00004123"/>
    </source>
</evidence>
<keyword evidence="9 14" id="KW-0460">Magnesium</keyword>
<dbReference type="Pfam" id="PF20750">
    <property type="entry name" value="PAP_NTPase"/>
    <property type="match status" value="1"/>
</dbReference>